<feature type="transmembrane region" description="Helical" evidence="3">
    <location>
        <begin position="514"/>
        <end position="535"/>
    </location>
</feature>
<dbReference type="Proteomes" id="UP001281410">
    <property type="component" value="Unassembled WGS sequence"/>
</dbReference>
<evidence type="ECO:0000313" key="6">
    <source>
        <dbReference type="Proteomes" id="UP001281410"/>
    </source>
</evidence>
<dbReference type="AlphaFoldDB" id="A0AAE0AE78"/>
<evidence type="ECO:0000256" key="1">
    <source>
        <dbReference type="PROSITE-ProRule" id="PRU00023"/>
    </source>
</evidence>
<gene>
    <name evidence="5" type="ORF">Dsin_016358</name>
</gene>
<keyword evidence="1" id="KW-0040">ANK repeat</keyword>
<feature type="transmembrane region" description="Helical" evidence="3">
    <location>
        <begin position="587"/>
        <end position="606"/>
    </location>
</feature>
<dbReference type="GO" id="GO:0016020">
    <property type="term" value="C:membrane"/>
    <property type="evidence" value="ECO:0007669"/>
    <property type="project" value="TreeGrafter"/>
</dbReference>
<accession>A0AAE0AE78</accession>
<dbReference type="PANTHER" id="PTHR24177:SF33">
    <property type="entry name" value="ANKYRIN REPEAT FAMILY PROTEIN"/>
    <property type="match status" value="1"/>
</dbReference>
<sequence length="1247" mass="141889">MALNKQSSMESKIESSSKNQDAEDTNYIQILKLYRAVDSGNLEATKEFLERNPGALTASLSTDEDTALHIAVLAGHVRIVEELMKRIQREDLAKMNKNNATALNFAAIGGVVKIAEYLVKKNSDLVKIRNKHDYIPVVVASLYGHIDMVRYLYSVTPLEELSPERSKNGAMLFTACIIDDLYDIALDLLQNHRELAYAYDNDGDTGIDVLAQKPNAFPSGTHLALWQQWIYSCIYIPSLLASSNVSHEDIDRPLREGLAEQLNMNLRAQNQLPNVVWKALKFVVPAIMLMYELKWRHVRAQEVLRCICQEISIKGESMFEQLEVKKVVFKAVKHGIVEFITELMQHYPDTIWGYDEYNRHIFLYATLQRQEKIFSLIYNMGAKKHIVATNWDKGHNNILHQAAFLGPSSQLDRVSGAALQMQRALQWFKEVESIVQPKYKEMVNMQHKTPRALFSEKHKDLVEKGEKWMKETAESCTVVAALVATIMFSAAFTVPGGYNENTGIPIYLKRNSFLVFIVSDAVSLFSSCTSMLMFLGILTSRYREEDFLKSLPTKLIIGLSSLFFSIVTMMVTFGITLFIILRERITWVSFPIILLASLPVTLFALLQFPLLVEIFCSTYGPGIFDRPKNYINSFFLSDAKDTNYIQNLKLYKAVDSGNLEATKEFVECNPGALTASLSTDEDTALHIAVLAGHVRIVEELVKRIQREDLAKVNKNNATALNFAATGGVVKIAEYLVKKNSDLLKIRNKHDYIPVVVASLYGHRDMVRYLYSVTPPEELSPERSKNGAMLFTACIIDDLYDIALDLLQCHRELAYAYDNDGDTGIDVLAQKPSAFPSGTHLALWQKWIYSCIYIPSLLASSNGSHEDIERPIREGPAEQLNMNLRAQNQLPNVVWKALKFFVPAIMLIYELKWRHVRAQELLRCICQEISIKGESMFEQLEVKKVVFKAVKHGIVEFITELMQHYPDTIWCYDEYNRHIFLYATLQRQEKIFSLIYNMGAKKNIVATSWDKSHNNILHQAAFLAPSSQLDRVSGAALQMQRELQWFKEVESIVQPKYKEMVNMQHKTPRALFSEKHKDLVEKGEKWMKETAESCTVVAALVATIMFSAAFTVPGGYDEYTGIPIYLKRNSFLVFIVSDAVSLFSSCTSMLMFLGILTSRYREEDFLKSLPTKLIIGLSSLFFSIATMMVTFGITLFIILRERITWVSFPIILLASLPVTLFALLQFPLLVEIFYSTYGPGIFDRPKKW</sequence>
<feature type="repeat" description="ANK" evidence="1">
    <location>
        <begin position="680"/>
        <end position="703"/>
    </location>
</feature>
<name>A0AAE0AE78_9ROSI</name>
<dbReference type="InterPro" id="IPR036770">
    <property type="entry name" value="Ankyrin_rpt-contain_sf"/>
</dbReference>
<comment type="caution">
    <text evidence="5">The sequence shown here is derived from an EMBL/GenBank/DDBJ whole genome shotgun (WGS) entry which is preliminary data.</text>
</comment>
<feature type="compositionally biased region" description="Low complexity" evidence="2">
    <location>
        <begin position="7"/>
        <end position="18"/>
    </location>
</feature>
<dbReference type="Gene3D" id="1.25.40.20">
    <property type="entry name" value="Ankyrin repeat-containing domain"/>
    <property type="match status" value="2"/>
</dbReference>
<evidence type="ECO:0000313" key="5">
    <source>
        <dbReference type="EMBL" id="KAK3211652.1"/>
    </source>
</evidence>
<feature type="domain" description="PGG" evidence="4">
    <location>
        <begin position="1083"/>
        <end position="1196"/>
    </location>
</feature>
<dbReference type="PROSITE" id="PS50297">
    <property type="entry name" value="ANK_REP_REGION"/>
    <property type="match status" value="2"/>
</dbReference>
<evidence type="ECO:0000256" key="3">
    <source>
        <dbReference type="SAM" id="Phobius"/>
    </source>
</evidence>
<evidence type="ECO:0000259" key="4">
    <source>
        <dbReference type="Pfam" id="PF13962"/>
    </source>
</evidence>
<proteinExistence type="predicted"/>
<reference evidence="5" key="1">
    <citation type="journal article" date="2023" name="Plant J.">
        <title>Genome sequences and population genomics provide insights into the demographic history, inbreeding, and mutation load of two 'living fossil' tree species of Dipteronia.</title>
        <authorList>
            <person name="Feng Y."/>
            <person name="Comes H.P."/>
            <person name="Chen J."/>
            <person name="Zhu S."/>
            <person name="Lu R."/>
            <person name="Zhang X."/>
            <person name="Li P."/>
            <person name="Qiu J."/>
            <person name="Olsen K.M."/>
            <person name="Qiu Y."/>
        </authorList>
    </citation>
    <scope>NUCLEOTIDE SEQUENCE</scope>
    <source>
        <strain evidence="5">NBL</strain>
    </source>
</reference>
<keyword evidence="3" id="KW-0472">Membrane</keyword>
<feature type="transmembrane region" description="Helical" evidence="3">
    <location>
        <begin position="555"/>
        <end position="581"/>
    </location>
</feature>
<dbReference type="SMART" id="SM00248">
    <property type="entry name" value="ANK"/>
    <property type="match status" value="8"/>
</dbReference>
<feature type="region of interest" description="Disordered" evidence="2">
    <location>
        <begin position="1"/>
        <end position="20"/>
    </location>
</feature>
<dbReference type="EMBL" id="JANJYJ010000005">
    <property type="protein sequence ID" value="KAK3211652.1"/>
    <property type="molecule type" value="Genomic_DNA"/>
</dbReference>
<dbReference type="InterPro" id="IPR026961">
    <property type="entry name" value="PGG_dom"/>
</dbReference>
<dbReference type="PROSITE" id="PS50088">
    <property type="entry name" value="ANK_REPEAT"/>
    <property type="match status" value="2"/>
</dbReference>
<keyword evidence="3" id="KW-0812">Transmembrane</keyword>
<organism evidence="5 6">
    <name type="scientific">Dipteronia sinensis</name>
    <dbReference type="NCBI Taxonomy" id="43782"/>
    <lineage>
        <taxon>Eukaryota</taxon>
        <taxon>Viridiplantae</taxon>
        <taxon>Streptophyta</taxon>
        <taxon>Embryophyta</taxon>
        <taxon>Tracheophyta</taxon>
        <taxon>Spermatophyta</taxon>
        <taxon>Magnoliopsida</taxon>
        <taxon>eudicotyledons</taxon>
        <taxon>Gunneridae</taxon>
        <taxon>Pentapetalae</taxon>
        <taxon>rosids</taxon>
        <taxon>malvids</taxon>
        <taxon>Sapindales</taxon>
        <taxon>Sapindaceae</taxon>
        <taxon>Hippocastanoideae</taxon>
        <taxon>Acereae</taxon>
        <taxon>Dipteronia</taxon>
    </lineage>
</organism>
<keyword evidence="3" id="KW-1133">Transmembrane helix</keyword>
<feature type="transmembrane region" description="Helical" evidence="3">
    <location>
        <begin position="1131"/>
        <end position="1152"/>
    </location>
</feature>
<evidence type="ECO:0000256" key="2">
    <source>
        <dbReference type="SAM" id="MobiDB-lite"/>
    </source>
</evidence>
<dbReference type="Pfam" id="PF12796">
    <property type="entry name" value="Ank_2"/>
    <property type="match status" value="2"/>
</dbReference>
<dbReference type="SUPFAM" id="SSF48403">
    <property type="entry name" value="Ankyrin repeat"/>
    <property type="match status" value="2"/>
</dbReference>
<feature type="transmembrane region" description="Helical" evidence="3">
    <location>
        <begin position="476"/>
        <end position="494"/>
    </location>
</feature>
<dbReference type="Pfam" id="PF13962">
    <property type="entry name" value="PGG"/>
    <property type="match status" value="2"/>
</dbReference>
<keyword evidence="6" id="KW-1185">Reference proteome</keyword>
<feature type="domain" description="PGG" evidence="4">
    <location>
        <begin position="466"/>
        <end position="579"/>
    </location>
</feature>
<feature type="transmembrane region" description="Helical" evidence="3">
    <location>
        <begin position="1093"/>
        <end position="1111"/>
    </location>
</feature>
<feature type="transmembrane region" description="Helical" evidence="3">
    <location>
        <begin position="1204"/>
        <end position="1223"/>
    </location>
</feature>
<dbReference type="InterPro" id="IPR002110">
    <property type="entry name" value="Ankyrin_rpt"/>
</dbReference>
<protein>
    <recommendedName>
        <fullName evidence="4">PGG domain-containing protein</fullName>
    </recommendedName>
</protein>
<dbReference type="PANTHER" id="PTHR24177">
    <property type="entry name" value="CASKIN"/>
    <property type="match status" value="1"/>
</dbReference>
<feature type="repeat" description="ANK" evidence="1">
    <location>
        <begin position="63"/>
        <end position="86"/>
    </location>
</feature>
<feature type="transmembrane region" description="Helical" evidence="3">
    <location>
        <begin position="1172"/>
        <end position="1198"/>
    </location>
</feature>